<evidence type="ECO:0000259" key="10">
    <source>
        <dbReference type="PROSITE" id="PS50109"/>
    </source>
</evidence>
<evidence type="ECO:0000256" key="4">
    <source>
        <dbReference type="ARBA" id="ARBA00022679"/>
    </source>
</evidence>
<name>A0A0K2ZC48_9XANT</name>
<evidence type="ECO:0000256" key="8">
    <source>
        <dbReference type="ARBA" id="ARBA00023012"/>
    </source>
</evidence>
<keyword evidence="5" id="KW-0547">Nucleotide-binding</keyword>
<evidence type="ECO:0000256" key="9">
    <source>
        <dbReference type="SAM" id="Phobius"/>
    </source>
</evidence>
<dbReference type="InterPro" id="IPR050351">
    <property type="entry name" value="BphY/WalK/GraS-like"/>
</dbReference>
<dbReference type="Gene3D" id="1.10.287.130">
    <property type="match status" value="1"/>
</dbReference>
<dbReference type="Gene3D" id="3.30.565.10">
    <property type="entry name" value="Histidine kinase-like ATPase, C-terminal domain"/>
    <property type="match status" value="1"/>
</dbReference>
<keyword evidence="12" id="KW-1185">Reference proteome</keyword>
<feature type="domain" description="Histidine kinase" evidence="10">
    <location>
        <begin position="382"/>
        <end position="592"/>
    </location>
</feature>
<dbReference type="GO" id="GO:0000156">
    <property type="term" value="F:phosphorelay response regulator activity"/>
    <property type="evidence" value="ECO:0007669"/>
    <property type="project" value="TreeGrafter"/>
</dbReference>
<dbReference type="AlphaFoldDB" id="A0A0K2ZC48"/>
<dbReference type="Pfam" id="PF02518">
    <property type="entry name" value="HATPase_c"/>
    <property type="match status" value="1"/>
</dbReference>
<evidence type="ECO:0000313" key="12">
    <source>
        <dbReference type="Proteomes" id="UP000046187"/>
    </source>
</evidence>
<dbReference type="InterPro" id="IPR003594">
    <property type="entry name" value="HATPase_dom"/>
</dbReference>
<comment type="catalytic activity">
    <reaction evidence="1">
        <text>ATP + protein L-histidine = ADP + protein N-phospho-L-histidine.</text>
        <dbReference type="EC" id="2.7.13.3"/>
    </reaction>
</comment>
<dbReference type="Pfam" id="PF00512">
    <property type="entry name" value="HisKA"/>
    <property type="match status" value="1"/>
</dbReference>
<dbReference type="EC" id="2.7.13.3" evidence="2"/>
<evidence type="ECO:0000256" key="1">
    <source>
        <dbReference type="ARBA" id="ARBA00000085"/>
    </source>
</evidence>
<keyword evidence="8" id="KW-0902">Two-component regulatory system</keyword>
<evidence type="ECO:0000256" key="2">
    <source>
        <dbReference type="ARBA" id="ARBA00012438"/>
    </source>
</evidence>
<dbReference type="SMART" id="SM00387">
    <property type="entry name" value="HATPase_c"/>
    <property type="match status" value="1"/>
</dbReference>
<dbReference type="SUPFAM" id="SSF47384">
    <property type="entry name" value="Homodimeric domain of signal transducing histidine kinase"/>
    <property type="match status" value="1"/>
</dbReference>
<dbReference type="InterPro" id="IPR003661">
    <property type="entry name" value="HisK_dim/P_dom"/>
</dbReference>
<feature type="transmembrane region" description="Helical" evidence="9">
    <location>
        <begin position="219"/>
        <end position="237"/>
    </location>
</feature>
<dbReference type="InterPro" id="IPR036097">
    <property type="entry name" value="HisK_dim/P_sf"/>
</dbReference>
<feature type="transmembrane region" description="Helical" evidence="9">
    <location>
        <begin position="79"/>
        <end position="98"/>
    </location>
</feature>
<keyword evidence="7" id="KW-0067">ATP-binding</keyword>
<keyword evidence="6" id="KW-0418">Kinase</keyword>
<keyword evidence="3" id="KW-0597">Phosphoprotein</keyword>
<dbReference type="SUPFAM" id="SSF55874">
    <property type="entry name" value="ATPase domain of HSP90 chaperone/DNA topoisomerase II/histidine kinase"/>
    <property type="match status" value="1"/>
</dbReference>
<dbReference type="PANTHER" id="PTHR42878:SF7">
    <property type="entry name" value="SENSOR HISTIDINE KINASE GLRK"/>
    <property type="match status" value="1"/>
</dbReference>
<dbReference type="InterPro" id="IPR004358">
    <property type="entry name" value="Sig_transdc_His_kin-like_C"/>
</dbReference>
<dbReference type="Gene3D" id="3.30.450.20">
    <property type="entry name" value="PAS domain"/>
    <property type="match status" value="1"/>
</dbReference>
<dbReference type="GO" id="GO:0030295">
    <property type="term" value="F:protein kinase activator activity"/>
    <property type="evidence" value="ECO:0007669"/>
    <property type="project" value="TreeGrafter"/>
</dbReference>
<dbReference type="Pfam" id="PF25323">
    <property type="entry name" value="6TM_PilS"/>
    <property type="match status" value="1"/>
</dbReference>
<feature type="transmembrane region" description="Helical" evidence="9">
    <location>
        <begin position="138"/>
        <end position="157"/>
    </location>
</feature>
<feature type="transmembrane region" description="Helical" evidence="9">
    <location>
        <begin position="189"/>
        <end position="207"/>
    </location>
</feature>
<accession>A0A0K2ZC48</accession>
<dbReference type="PRINTS" id="PR00344">
    <property type="entry name" value="BCTRLSENSOR"/>
</dbReference>
<dbReference type="Proteomes" id="UP000046187">
    <property type="component" value="Unassembled WGS sequence"/>
</dbReference>
<dbReference type="PANTHER" id="PTHR42878">
    <property type="entry name" value="TWO-COMPONENT HISTIDINE KINASE"/>
    <property type="match status" value="1"/>
</dbReference>
<evidence type="ECO:0000256" key="7">
    <source>
        <dbReference type="ARBA" id="ARBA00022840"/>
    </source>
</evidence>
<evidence type="ECO:0000256" key="5">
    <source>
        <dbReference type="ARBA" id="ARBA00022741"/>
    </source>
</evidence>
<protein>
    <recommendedName>
        <fullName evidence="2">histidine kinase</fullName>
        <ecNumber evidence="2">2.7.13.3</ecNumber>
    </recommendedName>
</protein>
<dbReference type="InterPro" id="IPR005467">
    <property type="entry name" value="His_kinase_dom"/>
</dbReference>
<evidence type="ECO:0000256" key="3">
    <source>
        <dbReference type="ARBA" id="ARBA00022553"/>
    </source>
</evidence>
<dbReference type="PROSITE" id="PS50109">
    <property type="entry name" value="HIS_KIN"/>
    <property type="match status" value="1"/>
</dbReference>
<keyword evidence="9" id="KW-0812">Transmembrane</keyword>
<sequence>MVGTGRILWPTLGGGAKATVRRPQNGACGRTTAPRSRAPAIALHDTPPILPPSIAWLESGLTTSASLIDRIESIPRRELYFFALYRVLVAGLIAALVFSPLSVLVGEPRFPQLAVGLAGAYLLVALLLLLWGRNERHLIPIVFCSATADIAAATLAAHALPAASAGIAMMLLFNVAAAAMLLPLRYGLGVALSATAATLLEYLWTSLDGGESTRSLAELAMFATSYLAVAYICYQIGQRARSSQRLADRRGAEVANLYEINELIIRRMRTGVLVVDAQNRVTLANEAASALLGDADGNSASGRLDLLSAAPELGKRLQRWRNGWNQEETPLQLSPDQPEVQPRFARLLMEGDLTLVFLDDATVVSRRAESLTLSALGRFSASLAHEIRNPLAAISYASQLLEESPAIGDTDRRLLQIIHMQCQRTNGIVESVLGLARRERSNPENLDLGVFVRRFVLEYRQTLSIETDSLEAILAPQPVHALVDPKHLHQILSALVHNALKYGRVMEEPARVRLRVAMQERHAIVDVMDRGPGIPEAVAAQLFRPFFTTSEHGTGLGLYIARELCRANQARLEYVPVPAGGACFCVALPGPHTMLSG</sequence>
<evidence type="ECO:0000256" key="6">
    <source>
        <dbReference type="ARBA" id="ARBA00022777"/>
    </source>
</evidence>
<feature type="transmembrane region" description="Helical" evidence="9">
    <location>
        <begin position="110"/>
        <end position="131"/>
    </location>
</feature>
<dbReference type="GO" id="GO:0000155">
    <property type="term" value="F:phosphorelay sensor kinase activity"/>
    <property type="evidence" value="ECO:0007669"/>
    <property type="project" value="InterPro"/>
</dbReference>
<proteinExistence type="predicted"/>
<dbReference type="SMART" id="SM00388">
    <property type="entry name" value="HisKA"/>
    <property type="match status" value="1"/>
</dbReference>
<evidence type="ECO:0000313" key="11">
    <source>
        <dbReference type="EMBL" id="CTP82187.1"/>
    </source>
</evidence>
<dbReference type="InterPro" id="IPR036890">
    <property type="entry name" value="HATPase_C_sf"/>
</dbReference>
<dbReference type="GO" id="GO:0005524">
    <property type="term" value="F:ATP binding"/>
    <property type="evidence" value="ECO:0007669"/>
    <property type="project" value="UniProtKB-KW"/>
</dbReference>
<gene>
    <name evidence="11" type="ORF">XTALMG727_0021</name>
</gene>
<keyword evidence="9" id="KW-0472">Membrane</keyword>
<reference evidence="12" key="1">
    <citation type="submission" date="2015-07" db="EMBL/GenBank/DDBJ databases">
        <authorList>
            <person name="Wibberg D."/>
        </authorList>
    </citation>
    <scope>NUCLEOTIDE SEQUENCE [LARGE SCALE GENOMIC DNA]</scope>
</reference>
<dbReference type="EMBL" id="CXOI01000003">
    <property type="protein sequence ID" value="CTP82187.1"/>
    <property type="molecule type" value="Genomic_DNA"/>
</dbReference>
<dbReference type="CDD" id="cd00082">
    <property type="entry name" value="HisKA"/>
    <property type="match status" value="1"/>
</dbReference>
<dbReference type="GO" id="GO:0007234">
    <property type="term" value="P:osmosensory signaling via phosphorelay pathway"/>
    <property type="evidence" value="ECO:0007669"/>
    <property type="project" value="TreeGrafter"/>
</dbReference>
<keyword evidence="9" id="KW-1133">Transmembrane helix</keyword>
<organism evidence="11 12">
    <name type="scientific">Xanthomonas graminis pv. arrhenatheri LMG 727</name>
    <dbReference type="NCBI Taxonomy" id="1195923"/>
    <lineage>
        <taxon>Bacteria</taxon>
        <taxon>Pseudomonadati</taxon>
        <taxon>Pseudomonadota</taxon>
        <taxon>Gammaproteobacteria</taxon>
        <taxon>Lysobacterales</taxon>
        <taxon>Lysobacteraceae</taxon>
        <taxon>Xanthomonas</taxon>
        <taxon>Xanthomonas translucens group</taxon>
        <taxon>Xanthomonas graminis</taxon>
    </lineage>
</organism>
<keyword evidence="4" id="KW-0808">Transferase</keyword>